<sequence>MTLPPVSPGVPSPPGEHTRNFWSAEHELSLFCRRRRIVGRRSLRNPWRVRHLHLQAGGRGQFHRSRHRSHRHIHHGGAVRGGRAAGTCRASRHCGRRACGHPRRPCHDHMVCQCQRLDQGRRHSSTSGRHHCRGPAPYRRAAPALFPRSHFRLGLPAGGCGSDLGCGADACAFRRLYHSHRAIPCAHAHRPAIARTVAKAHGGGTDRHSRASSGAWRLGRHRRGHSLRADGDRATAFAGFRVTQPSRRPGPCCGTDRRLLKLSRSTCWRRADRHSGRRRQHHRYRQPISQHRAFLRHSCRPSVVATGSPLG</sequence>
<dbReference type="HOGENOM" id="CLU_893321_0_0_5"/>
<organism evidence="1 2">
    <name type="scientific">Brucella suis (strain ATCC 23445 / NCTC 10510)</name>
    <dbReference type="NCBI Taxonomy" id="470137"/>
    <lineage>
        <taxon>Bacteria</taxon>
        <taxon>Pseudomonadati</taxon>
        <taxon>Pseudomonadota</taxon>
        <taxon>Alphaproteobacteria</taxon>
        <taxon>Hyphomicrobiales</taxon>
        <taxon>Brucellaceae</taxon>
        <taxon>Brucella/Ochrobactrum group</taxon>
        <taxon>Brucella</taxon>
    </lineage>
</organism>
<dbReference type="Proteomes" id="UP000008545">
    <property type="component" value="Chromosome II"/>
</dbReference>
<evidence type="ECO:0000313" key="2">
    <source>
        <dbReference type="Proteomes" id="UP000008545"/>
    </source>
</evidence>
<accession>A9WXA7</accession>
<protein>
    <submittedName>
        <fullName evidence="1">Uncharacterized protein</fullName>
    </submittedName>
</protein>
<dbReference type="AlphaFoldDB" id="A9WXA7"/>
<evidence type="ECO:0000313" key="1">
    <source>
        <dbReference type="EMBL" id="ABY40323.1"/>
    </source>
</evidence>
<name>A9WXA7_BRUSI</name>
<gene>
    <name evidence="1" type="ordered locus">BSUIS_B1404</name>
</gene>
<proteinExistence type="predicted"/>
<dbReference type="KEGG" id="bmt:BSUIS_B1404"/>
<dbReference type="EMBL" id="CP000912">
    <property type="protein sequence ID" value="ABY40323.1"/>
    <property type="molecule type" value="Genomic_DNA"/>
</dbReference>
<reference evidence="1 2" key="1">
    <citation type="submission" date="2007-12" db="EMBL/GenBank/DDBJ databases">
        <title>Brucella suis ATCC 23445 whole genome shotgun sequencing project.</title>
        <authorList>
            <person name="Setubal J.C."/>
            <person name="Bowns C."/>
            <person name="Boyle S."/>
            <person name="Crasta O.R."/>
            <person name="Czar M.J."/>
            <person name="Dharmanolla C."/>
            <person name="Gillespie J.J."/>
            <person name="Kenyon R.W."/>
            <person name="Lu J."/>
            <person name="Mane S."/>
            <person name="Mohapatra S."/>
            <person name="Nagrani S."/>
            <person name="Purkayastha A."/>
            <person name="Rajasimha H.K."/>
            <person name="Shallom J.M."/>
            <person name="Shallom S."/>
            <person name="Shukla M."/>
            <person name="Snyder E.E."/>
            <person name="Sobral B.W."/>
            <person name="Wattam A.R."/>
            <person name="Will R."/>
            <person name="Williams K."/>
            <person name="Yoo H."/>
            <person name="Bruce D."/>
            <person name="Detter C."/>
            <person name="Munk C."/>
            <person name="Brettin T.S."/>
        </authorList>
    </citation>
    <scope>NUCLEOTIDE SEQUENCE [LARGE SCALE GENOMIC DNA]</scope>
    <source>
        <strain evidence="2">ATCC 23445 / NCTC 10510</strain>
    </source>
</reference>